<reference evidence="2" key="1">
    <citation type="submission" date="2015-12" db="EMBL/GenBank/DDBJ databases">
        <title>De novo transcriptome assembly of four potential Pierce s Disease insect vectors from Arizona vineyards.</title>
        <authorList>
            <person name="Tassone E.E."/>
        </authorList>
    </citation>
    <scope>NUCLEOTIDE SEQUENCE</scope>
</reference>
<organism evidence="2">
    <name type="scientific">Clastoptera arizonana</name>
    <name type="common">Arizona spittle bug</name>
    <dbReference type="NCBI Taxonomy" id="38151"/>
    <lineage>
        <taxon>Eukaryota</taxon>
        <taxon>Metazoa</taxon>
        <taxon>Ecdysozoa</taxon>
        <taxon>Arthropoda</taxon>
        <taxon>Hexapoda</taxon>
        <taxon>Insecta</taxon>
        <taxon>Pterygota</taxon>
        <taxon>Neoptera</taxon>
        <taxon>Paraneoptera</taxon>
        <taxon>Hemiptera</taxon>
        <taxon>Auchenorrhyncha</taxon>
        <taxon>Cercopoidea</taxon>
        <taxon>Clastopteridae</taxon>
        <taxon>Clastoptera</taxon>
    </lineage>
</organism>
<name>A0A1B6EB60_9HEMI</name>
<sequence>MIKYFVILLTAELSVTLDTAGDPVVTMIHDLFKAKDDAEPLYNEIYHNFTSDVNANANDSPELKRYLNILRPHFEKMIAKYHELHCRDPYDIERKIMSKIKKRIIEVRTVFGILKNVDIKSLDGKIKIFRKIITNVKQKYEEFINNPPYVMREKFMNRNDRLEINF</sequence>
<keyword evidence="1" id="KW-0732">Signal</keyword>
<dbReference type="AlphaFoldDB" id="A0A1B6EB60"/>
<protein>
    <submittedName>
        <fullName evidence="2">Uncharacterized protein</fullName>
    </submittedName>
</protein>
<feature type="chain" id="PRO_5008581929" evidence="1">
    <location>
        <begin position="22"/>
        <end position="166"/>
    </location>
</feature>
<proteinExistence type="predicted"/>
<evidence type="ECO:0000256" key="1">
    <source>
        <dbReference type="SAM" id="SignalP"/>
    </source>
</evidence>
<accession>A0A1B6EB60</accession>
<evidence type="ECO:0000313" key="2">
    <source>
        <dbReference type="EMBL" id="JAS35153.1"/>
    </source>
</evidence>
<gene>
    <name evidence="2" type="ORF">g.937</name>
</gene>
<feature type="signal peptide" evidence="1">
    <location>
        <begin position="1"/>
        <end position="21"/>
    </location>
</feature>
<dbReference type="EMBL" id="GEDC01002145">
    <property type="protein sequence ID" value="JAS35153.1"/>
    <property type="molecule type" value="Transcribed_RNA"/>
</dbReference>